<dbReference type="InterPro" id="IPR011332">
    <property type="entry name" value="Ribosomal_zn-bd"/>
</dbReference>
<feature type="region of interest" description="Disordered" evidence="6">
    <location>
        <begin position="1"/>
        <end position="22"/>
    </location>
</feature>
<gene>
    <name evidence="5 7" type="primary">rpmF</name>
    <name evidence="7" type="ORF">KJ970_06635</name>
</gene>
<dbReference type="SUPFAM" id="SSF57829">
    <property type="entry name" value="Zn-binding ribosomal proteins"/>
    <property type="match status" value="1"/>
</dbReference>
<dbReference type="GO" id="GO:0006412">
    <property type="term" value="P:translation"/>
    <property type="evidence" value="ECO:0007669"/>
    <property type="project" value="UniProtKB-UniRule"/>
</dbReference>
<name>A0A948RYJ1_UNCEI</name>
<dbReference type="PANTHER" id="PTHR35534">
    <property type="entry name" value="50S RIBOSOMAL PROTEIN L32"/>
    <property type="match status" value="1"/>
</dbReference>
<dbReference type="HAMAP" id="MF_00340">
    <property type="entry name" value="Ribosomal_bL32"/>
    <property type="match status" value="1"/>
</dbReference>
<dbReference type="Pfam" id="PF01783">
    <property type="entry name" value="Ribosomal_L32p"/>
    <property type="match status" value="1"/>
</dbReference>
<evidence type="ECO:0000313" key="7">
    <source>
        <dbReference type="EMBL" id="MBU2690589.1"/>
    </source>
</evidence>
<evidence type="ECO:0000256" key="2">
    <source>
        <dbReference type="ARBA" id="ARBA00022980"/>
    </source>
</evidence>
<dbReference type="GO" id="GO:0015934">
    <property type="term" value="C:large ribosomal subunit"/>
    <property type="evidence" value="ECO:0007669"/>
    <property type="project" value="InterPro"/>
</dbReference>
<proteinExistence type="inferred from homology"/>
<accession>A0A948RYJ1</accession>
<evidence type="ECO:0000256" key="6">
    <source>
        <dbReference type="SAM" id="MobiDB-lite"/>
    </source>
</evidence>
<keyword evidence="3 5" id="KW-0687">Ribonucleoprotein</keyword>
<sequence length="59" mass="6949">MALPKRRHSNTRQRKRRTHWKLARPSTSSCARCGQPKRSHRICPHCGYYRGQEMVVVST</sequence>
<evidence type="ECO:0000256" key="3">
    <source>
        <dbReference type="ARBA" id="ARBA00023274"/>
    </source>
</evidence>
<evidence type="ECO:0000256" key="4">
    <source>
        <dbReference type="ARBA" id="ARBA00035178"/>
    </source>
</evidence>
<dbReference type="NCBIfam" id="TIGR01031">
    <property type="entry name" value="rpmF_bact"/>
    <property type="match status" value="1"/>
</dbReference>
<comment type="caution">
    <text evidence="7">The sequence shown here is derived from an EMBL/GenBank/DDBJ whole genome shotgun (WGS) entry which is preliminary data.</text>
</comment>
<keyword evidence="2 5" id="KW-0689">Ribosomal protein</keyword>
<dbReference type="InterPro" id="IPR044957">
    <property type="entry name" value="Ribosomal_bL32_bact"/>
</dbReference>
<comment type="similarity">
    <text evidence="1 5">Belongs to the bacterial ribosomal protein bL32 family.</text>
</comment>
<dbReference type="AlphaFoldDB" id="A0A948RYJ1"/>
<reference evidence="7" key="1">
    <citation type="submission" date="2021-05" db="EMBL/GenBank/DDBJ databases">
        <title>Energy efficiency and biological interactions define the core microbiome of deep oligotrophic groundwater.</title>
        <authorList>
            <person name="Mehrshad M."/>
            <person name="Lopez-Fernandez M."/>
            <person name="Bell E."/>
            <person name="Bernier-Latmani R."/>
            <person name="Bertilsson S."/>
            <person name="Dopson M."/>
        </authorList>
    </citation>
    <scope>NUCLEOTIDE SEQUENCE</scope>
    <source>
        <strain evidence="7">Modern_marine.mb.64</strain>
    </source>
</reference>
<dbReference type="Proteomes" id="UP000777784">
    <property type="component" value="Unassembled WGS sequence"/>
</dbReference>
<organism evidence="7 8">
    <name type="scientific">Eiseniibacteriota bacterium</name>
    <dbReference type="NCBI Taxonomy" id="2212470"/>
    <lineage>
        <taxon>Bacteria</taxon>
        <taxon>Candidatus Eiseniibacteriota</taxon>
    </lineage>
</organism>
<dbReference type="PANTHER" id="PTHR35534:SF1">
    <property type="entry name" value="LARGE RIBOSOMAL SUBUNIT PROTEIN BL32"/>
    <property type="match status" value="1"/>
</dbReference>
<protein>
    <recommendedName>
        <fullName evidence="4 5">Large ribosomal subunit protein bL32</fullName>
    </recommendedName>
</protein>
<evidence type="ECO:0000256" key="5">
    <source>
        <dbReference type="HAMAP-Rule" id="MF_00340"/>
    </source>
</evidence>
<dbReference type="InterPro" id="IPR002677">
    <property type="entry name" value="Ribosomal_bL32"/>
</dbReference>
<evidence type="ECO:0000256" key="1">
    <source>
        <dbReference type="ARBA" id="ARBA00008560"/>
    </source>
</evidence>
<dbReference type="EMBL" id="JAHJDP010000032">
    <property type="protein sequence ID" value="MBU2690589.1"/>
    <property type="molecule type" value="Genomic_DNA"/>
</dbReference>
<evidence type="ECO:0000313" key="8">
    <source>
        <dbReference type="Proteomes" id="UP000777784"/>
    </source>
</evidence>
<dbReference type="GO" id="GO:0003735">
    <property type="term" value="F:structural constituent of ribosome"/>
    <property type="evidence" value="ECO:0007669"/>
    <property type="project" value="InterPro"/>
</dbReference>